<evidence type="ECO:0000313" key="1">
    <source>
        <dbReference type="EMBL" id="OQX37131.1"/>
    </source>
</evidence>
<gene>
    <name evidence="1" type="ORF">B0D84_00845</name>
</gene>
<accession>A0A657PLF6</accession>
<dbReference type="AlphaFoldDB" id="A0A657PLF6"/>
<reference evidence="1" key="1">
    <citation type="submission" date="2017-02" db="EMBL/GenBank/DDBJ databases">
        <title>Novel co-symbiosis in the unique lucinid bivalve Phacoides pectinatus.</title>
        <authorList>
            <person name="Lim S.J."/>
            <person name="Davis B.G."/>
            <person name="Gill D.E."/>
            <person name="Engel A.S."/>
            <person name="Anderson L.C."/>
            <person name="Campbell B.J."/>
        </authorList>
    </citation>
    <scope>NUCLEOTIDE SEQUENCE [LARGE SCALE GENOMIC DNA]</scope>
    <source>
        <strain evidence="1">LUC13016_P6</strain>
    </source>
</reference>
<name>A0A657PLF6_9GAMM</name>
<dbReference type="EMBL" id="MUIE01000072">
    <property type="protein sequence ID" value="OQX37131.1"/>
    <property type="molecule type" value="Genomic_DNA"/>
</dbReference>
<evidence type="ECO:0008006" key="3">
    <source>
        <dbReference type="Google" id="ProtNLM"/>
    </source>
</evidence>
<evidence type="ECO:0000313" key="2">
    <source>
        <dbReference type="Proteomes" id="UP000243361"/>
    </source>
</evidence>
<organism evidence="1 2">
    <name type="scientific">Candidatus Sedimenticola endophacoides</name>
    <dbReference type="NCBI Taxonomy" id="2548426"/>
    <lineage>
        <taxon>Bacteria</taxon>
        <taxon>Pseudomonadati</taxon>
        <taxon>Pseudomonadota</taxon>
        <taxon>Gammaproteobacteria</taxon>
        <taxon>Chromatiales</taxon>
        <taxon>Sedimenticolaceae</taxon>
        <taxon>Sedimenticola</taxon>
    </lineage>
</organism>
<proteinExistence type="predicted"/>
<dbReference type="Proteomes" id="UP000243361">
    <property type="component" value="Unassembled WGS sequence"/>
</dbReference>
<feature type="non-terminal residue" evidence="1">
    <location>
        <position position="1"/>
    </location>
</feature>
<sequence length="261" mass="28861">PDGRLWCQLTPVHLRPDRDRLLMFDPESVGLTPGDSQALADLFKGHFAEQGWELEARHPHRWYLALEHPPRITTCEGATVFGRNIDPFLPRGEEALRWHALLNEIQMLFSSAELNQRREAEGRPTVNGGWISGIGREPRGLVSPVSAIYSDDALGKGLALASGLSPAALPGQGGGIGAPEGDTLVIFDAIERTLPGACPSEWSRAVAGLEQWLTPAIDRIGPDWRGIRLYPCDGRTFELTASGKRRFWRRGKPFIRFLQPS</sequence>
<keyword evidence="2" id="KW-1185">Reference proteome</keyword>
<comment type="caution">
    <text evidence="1">The sequence shown here is derived from an EMBL/GenBank/DDBJ whole genome shotgun (WGS) entry which is preliminary data.</text>
</comment>
<protein>
    <recommendedName>
        <fullName evidence="3">Phosphoglycerate mutase</fullName>
    </recommendedName>
</protein>